<evidence type="ECO:0000313" key="2">
    <source>
        <dbReference type="EMBL" id="OHA24496.1"/>
    </source>
</evidence>
<proteinExistence type="predicted"/>
<dbReference type="InterPro" id="IPR051797">
    <property type="entry name" value="TrmB-like"/>
</dbReference>
<feature type="domain" description="Transcription regulator TrmB N-terminal" evidence="1">
    <location>
        <begin position="9"/>
        <end position="77"/>
    </location>
</feature>
<dbReference type="AlphaFoldDB" id="A0A1G2MKU4"/>
<comment type="caution">
    <text evidence="2">The sequence shown here is derived from an EMBL/GenBank/DDBJ whole genome shotgun (WGS) entry which is preliminary data.</text>
</comment>
<sequence length="279" mass="30698">MTKETHTKLQKFGLSDKEADIYLALLQLGTAAASDIAKSGGVNRSTAYVVLESLAKKGLASISVREGVRHYSASSPERLVNRAEQSAKEYSELAKLGRQMLTELQNVGKSSLGKSTVRVFDGTEGIKAVYEDISTSKDDVTSYTAEDVMNDTLGVSLSEFRSKILQKGLGLKIIANDTPAAREILSENKSSALQYSLISGGNYGSELVLYGNKVAFMSPREKISYVIDSEEFSKAIKILLDSTLMRAHKWEVKAEPQPKDSARQKERVLAKSEKRFFRI</sequence>
<evidence type="ECO:0000259" key="1">
    <source>
        <dbReference type="Pfam" id="PF01978"/>
    </source>
</evidence>
<dbReference type="Gene3D" id="1.10.10.10">
    <property type="entry name" value="Winged helix-like DNA-binding domain superfamily/Winged helix DNA-binding domain"/>
    <property type="match status" value="1"/>
</dbReference>
<dbReference type="EMBL" id="MHRK01000009">
    <property type="protein sequence ID" value="OHA24496.1"/>
    <property type="molecule type" value="Genomic_DNA"/>
</dbReference>
<dbReference type="STRING" id="1802306.A3C72_00920"/>
<dbReference type="InterPro" id="IPR002831">
    <property type="entry name" value="Tscrpt_reg_TrmB_N"/>
</dbReference>
<organism evidence="2 3">
    <name type="scientific">Candidatus Taylorbacteria bacterium RIFCSPHIGHO2_02_FULL_43_32b</name>
    <dbReference type="NCBI Taxonomy" id="1802306"/>
    <lineage>
        <taxon>Bacteria</taxon>
        <taxon>Candidatus Tayloriibacteriota</taxon>
    </lineage>
</organism>
<reference evidence="2 3" key="1">
    <citation type="journal article" date="2016" name="Nat. Commun.">
        <title>Thousands of microbial genomes shed light on interconnected biogeochemical processes in an aquifer system.</title>
        <authorList>
            <person name="Anantharaman K."/>
            <person name="Brown C.T."/>
            <person name="Hug L.A."/>
            <person name="Sharon I."/>
            <person name="Castelle C.J."/>
            <person name="Probst A.J."/>
            <person name="Thomas B.C."/>
            <person name="Singh A."/>
            <person name="Wilkins M.J."/>
            <person name="Karaoz U."/>
            <person name="Brodie E.L."/>
            <person name="Williams K.H."/>
            <person name="Hubbard S.S."/>
            <person name="Banfield J.F."/>
        </authorList>
    </citation>
    <scope>NUCLEOTIDE SEQUENCE [LARGE SCALE GENOMIC DNA]</scope>
</reference>
<dbReference type="PANTHER" id="PTHR34293:SF1">
    <property type="entry name" value="HTH-TYPE TRANSCRIPTIONAL REGULATOR TRMBL2"/>
    <property type="match status" value="1"/>
</dbReference>
<gene>
    <name evidence="2" type="ORF">A3C72_00920</name>
</gene>
<name>A0A1G2MKU4_9BACT</name>
<dbReference type="SUPFAM" id="SSF46785">
    <property type="entry name" value="Winged helix' DNA-binding domain"/>
    <property type="match status" value="1"/>
</dbReference>
<dbReference type="PANTHER" id="PTHR34293">
    <property type="entry name" value="HTH-TYPE TRANSCRIPTIONAL REGULATOR TRMBL2"/>
    <property type="match status" value="1"/>
</dbReference>
<dbReference type="Proteomes" id="UP000177130">
    <property type="component" value="Unassembled WGS sequence"/>
</dbReference>
<dbReference type="Pfam" id="PF01978">
    <property type="entry name" value="TrmB"/>
    <property type="match status" value="1"/>
</dbReference>
<protein>
    <recommendedName>
        <fullName evidence="1">Transcription regulator TrmB N-terminal domain-containing protein</fullName>
    </recommendedName>
</protein>
<dbReference type="InterPro" id="IPR036390">
    <property type="entry name" value="WH_DNA-bd_sf"/>
</dbReference>
<evidence type="ECO:0000313" key="3">
    <source>
        <dbReference type="Proteomes" id="UP000177130"/>
    </source>
</evidence>
<dbReference type="InterPro" id="IPR036388">
    <property type="entry name" value="WH-like_DNA-bd_sf"/>
</dbReference>
<accession>A0A1G2MKU4</accession>